<dbReference type="Proteomes" id="UP000323521">
    <property type="component" value="Chromosome"/>
</dbReference>
<dbReference type="EMBL" id="CP017634">
    <property type="protein sequence ID" value="ATW25399.1"/>
    <property type="molecule type" value="Genomic_DNA"/>
</dbReference>
<evidence type="ECO:0000313" key="1">
    <source>
        <dbReference type="EMBL" id="ATW25399.1"/>
    </source>
</evidence>
<reference evidence="1 2" key="1">
    <citation type="submission" date="2016-10" db="EMBL/GenBank/DDBJ databases">
        <title>Complete Genome Sequence of Peptococcaceae strain DCMF.</title>
        <authorList>
            <person name="Edwards R.J."/>
            <person name="Holland S.I."/>
            <person name="Deshpande N.P."/>
            <person name="Wong Y.K."/>
            <person name="Ertan H."/>
            <person name="Manefield M."/>
            <person name="Russell T.L."/>
            <person name="Lee M.J."/>
        </authorList>
    </citation>
    <scope>NUCLEOTIDE SEQUENCE [LARGE SCALE GENOMIC DNA]</scope>
    <source>
        <strain evidence="1 2">DCMF</strain>
    </source>
</reference>
<sequence length="90" mass="10600">MEGKKLGERYGMNKDHLINELLKFKEKAGCHVASEEAQLIWQKLYPKIPEPFKFTIRIEWGHVQMGHGYKTDYTALDEEINKCIQHLKNI</sequence>
<keyword evidence="2" id="KW-1185">Reference proteome</keyword>
<dbReference type="KEGG" id="fwa:DCMF_12005"/>
<protein>
    <submittedName>
        <fullName evidence="1">Uncharacterized protein</fullName>
    </submittedName>
</protein>
<proteinExistence type="predicted"/>
<evidence type="ECO:0000313" key="2">
    <source>
        <dbReference type="Proteomes" id="UP000323521"/>
    </source>
</evidence>
<dbReference type="AlphaFoldDB" id="A0A3G1KSG9"/>
<organism evidence="1 2">
    <name type="scientific">Formimonas warabiya</name>
    <dbReference type="NCBI Taxonomy" id="1761012"/>
    <lineage>
        <taxon>Bacteria</taxon>
        <taxon>Bacillati</taxon>
        <taxon>Bacillota</taxon>
        <taxon>Clostridia</taxon>
        <taxon>Eubacteriales</taxon>
        <taxon>Peptococcaceae</taxon>
        <taxon>Candidatus Formimonas</taxon>
    </lineage>
</organism>
<accession>A0A3G1KSG9</accession>
<gene>
    <name evidence="1" type="ORF">DCMF_12005</name>
</gene>
<name>A0A3G1KSG9_FORW1</name>